<gene>
    <name evidence="2" type="ORF">KUTeg_007306</name>
</gene>
<dbReference type="InterPro" id="IPR002181">
    <property type="entry name" value="Fibrinogen_a/b/g_C_dom"/>
</dbReference>
<dbReference type="PANTHER" id="PTHR19143">
    <property type="entry name" value="FIBRINOGEN/TENASCIN/ANGIOPOEITIN"/>
    <property type="match status" value="1"/>
</dbReference>
<reference evidence="2 3" key="1">
    <citation type="submission" date="2022-12" db="EMBL/GenBank/DDBJ databases">
        <title>Chromosome-level genome of Tegillarca granosa.</title>
        <authorList>
            <person name="Kim J."/>
        </authorList>
    </citation>
    <scope>NUCLEOTIDE SEQUENCE [LARGE SCALE GENOMIC DNA]</scope>
    <source>
        <strain evidence="2">Teg-2019</strain>
        <tissue evidence="2">Adductor muscle</tissue>
    </source>
</reference>
<dbReference type="InterPro" id="IPR036056">
    <property type="entry name" value="Fibrinogen-like_C"/>
</dbReference>
<dbReference type="EMBL" id="JARBDR010000337">
    <property type="protein sequence ID" value="KAJ8315156.1"/>
    <property type="molecule type" value="Genomic_DNA"/>
</dbReference>
<dbReference type="SMART" id="SM00186">
    <property type="entry name" value="FBG"/>
    <property type="match status" value="1"/>
</dbReference>
<dbReference type="InterPro" id="IPR014716">
    <property type="entry name" value="Fibrinogen_a/b/g_C_1"/>
</dbReference>
<dbReference type="SUPFAM" id="SSF56496">
    <property type="entry name" value="Fibrinogen C-terminal domain-like"/>
    <property type="match status" value="1"/>
</dbReference>
<dbReference type="Pfam" id="PF00147">
    <property type="entry name" value="Fibrinogen_C"/>
    <property type="match status" value="1"/>
</dbReference>
<evidence type="ECO:0000313" key="2">
    <source>
        <dbReference type="EMBL" id="KAJ8315156.1"/>
    </source>
</evidence>
<organism evidence="2 3">
    <name type="scientific">Tegillarca granosa</name>
    <name type="common">Malaysian cockle</name>
    <name type="synonym">Anadara granosa</name>
    <dbReference type="NCBI Taxonomy" id="220873"/>
    <lineage>
        <taxon>Eukaryota</taxon>
        <taxon>Metazoa</taxon>
        <taxon>Spiralia</taxon>
        <taxon>Lophotrochozoa</taxon>
        <taxon>Mollusca</taxon>
        <taxon>Bivalvia</taxon>
        <taxon>Autobranchia</taxon>
        <taxon>Pteriomorphia</taxon>
        <taxon>Arcoida</taxon>
        <taxon>Arcoidea</taxon>
        <taxon>Arcidae</taxon>
        <taxon>Tegillarca</taxon>
    </lineage>
</organism>
<feature type="domain" description="Fibrinogen C-terminal" evidence="1">
    <location>
        <begin position="1"/>
        <end position="94"/>
    </location>
</feature>
<dbReference type="PROSITE" id="PS51406">
    <property type="entry name" value="FIBRINOGEN_C_2"/>
    <property type="match status" value="1"/>
</dbReference>
<evidence type="ECO:0000259" key="1">
    <source>
        <dbReference type="PROSITE" id="PS51406"/>
    </source>
</evidence>
<keyword evidence="3" id="KW-1185">Reference proteome</keyword>
<protein>
    <recommendedName>
        <fullName evidence="1">Fibrinogen C-terminal domain-containing protein</fullName>
    </recommendedName>
</protein>
<name>A0ABQ9FCW8_TEGGR</name>
<accession>A0ABQ9FCW8</accession>
<dbReference type="InterPro" id="IPR050373">
    <property type="entry name" value="Fibrinogen_C-term_domain"/>
</dbReference>
<evidence type="ECO:0000313" key="3">
    <source>
        <dbReference type="Proteomes" id="UP001217089"/>
    </source>
</evidence>
<comment type="caution">
    <text evidence="2">The sequence shown here is derived from an EMBL/GenBank/DDBJ whole genome shotgun (WGS) entry which is preliminary data.</text>
</comment>
<proteinExistence type="predicted"/>
<dbReference type="Gene3D" id="3.90.215.10">
    <property type="entry name" value="Gamma Fibrinogen, chain A, domain 1"/>
    <property type="match status" value="1"/>
</dbReference>
<dbReference type="Proteomes" id="UP001217089">
    <property type="component" value="Unassembled WGS sequence"/>
</dbReference>
<feature type="non-terminal residue" evidence="2">
    <location>
        <position position="1"/>
    </location>
</feature>
<sequence length="94" mass="11123">VFQRRFDGSVDFFRNWNSYVYGFGDARGEYWFGLEKIHKMTSLAKYALRIDMQDNGGVWKYAIYTEFKLSNASTGFMLQYDAYSGDAELWLFSY</sequence>